<dbReference type="InterPro" id="IPR006680">
    <property type="entry name" value="Amidohydro-rel"/>
</dbReference>
<feature type="domain" description="Amidohydrolase-related" evidence="2">
    <location>
        <begin position="78"/>
        <end position="329"/>
    </location>
</feature>
<dbReference type="GO" id="GO:0005737">
    <property type="term" value="C:cytoplasm"/>
    <property type="evidence" value="ECO:0007669"/>
    <property type="project" value="TreeGrafter"/>
</dbReference>
<evidence type="ECO:0000313" key="4">
    <source>
        <dbReference type="Proteomes" id="UP000614047"/>
    </source>
</evidence>
<dbReference type="PANTHER" id="PTHR21240:SF28">
    <property type="entry name" value="ISO-OROTATE DECARBOXYLASE (EUROFUNG)"/>
    <property type="match status" value="1"/>
</dbReference>
<dbReference type="InterPro" id="IPR032465">
    <property type="entry name" value="ACMSD"/>
</dbReference>
<keyword evidence="4" id="KW-1185">Reference proteome</keyword>
<dbReference type="InterPro" id="IPR032466">
    <property type="entry name" value="Metal_Hydrolase"/>
</dbReference>
<sequence length="330" mass="37817">MRTADDRPLIDFHAHVDRDWLPWFRDFAEANGVDIAVNLWDMSTPPRPVDRWLDPASPEAARMRFFYKPDLAGIGSEDFAERGVAAFRRAVRAGACGLKVWKNLGLWLRDTDGELVRVCDDRLGWLWRTAAALGLPVAIHVGDAPAFFQPLDDRNERRHELEIHPEYWYGDRSRYPALESIHDDLVRLIEGHPETRFVAVHFGSFLEFDRLHGLLTRYPNLSVDTAARIADLGRERDRDAVLRIFRDHEDRILFGTDIIRSAAESMPEVSTGDPLLENYLRLHVTFFESTEPIPSPLPFQGSWPLRGLGLPAAATEKLFYRNAARLLRLN</sequence>
<dbReference type="SUPFAM" id="SSF51556">
    <property type="entry name" value="Metallo-dependent hydrolases"/>
    <property type="match status" value="1"/>
</dbReference>
<name>A0A931GPW1_9ACTN</name>
<evidence type="ECO:0000256" key="1">
    <source>
        <dbReference type="ARBA" id="ARBA00023239"/>
    </source>
</evidence>
<evidence type="ECO:0000313" key="3">
    <source>
        <dbReference type="EMBL" id="MBG6091056.1"/>
    </source>
</evidence>
<proteinExistence type="predicted"/>
<protein>
    <submittedName>
        <fullName evidence="3">TIM-barrel fold metal-dependent hydrolase</fullName>
    </submittedName>
</protein>
<dbReference type="Pfam" id="PF04909">
    <property type="entry name" value="Amidohydro_2"/>
    <property type="match status" value="1"/>
</dbReference>
<dbReference type="GO" id="GO:0016831">
    <property type="term" value="F:carboxy-lyase activity"/>
    <property type="evidence" value="ECO:0007669"/>
    <property type="project" value="InterPro"/>
</dbReference>
<accession>A0A931GPW1</accession>
<dbReference type="PANTHER" id="PTHR21240">
    <property type="entry name" value="2-AMINO-3-CARBOXYLMUCONATE-6-SEMIALDEHYDE DECARBOXYLASE"/>
    <property type="match status" value="1"/>
</dbReference>
<evidence type="ECO:0000259" key="2">
    <source>
        <dbReference type="Pfam" id="PF04909"/>
    </source>
</evidence>
<dbReference type="GO" id="GO:0019748">
    <property type="term" value="P:secondary metabolic process"/>
    <property type="evidence" value="ECO:0007669"/>
    <property type="project" value="TreeGrafter"/>
</dbReference>
<dbReference type="EMBL" id="JADOUA010000001">
    <property type="protein sequence ID" value="MBG6091056.1"/>
    <property type="molecule type" value="Genomic_DNA"/>
</dbReference>
<dbReference type="GO" id="GO:0016787">
    <property type="term" value="F:hydrolase activity"/>
    <property type="evidence" value="ECO:0007669"/>
    <property type="project" value="UniProtKB-KW"/>
</dbReference>
<dbReference type="Proteomes" id="UP000614047">
    <property type="component" value="Unassembled WGS sequence"/>
</dbReference>
<comment type="caution">
    <text evidence="3">The sequence shown here is derived from an EMBL/GenBank/DDBJ whole genome shotgun (WGS) entry which is preliminary data.</text>
</comment>
<dbReference type="RefSeq" id="WP_197013425.1">
    <property type="nucleotide sequence ID" value="NZ_BAABES010000001.1"/>
</dbReference>
<organism evidence="3 4">
    <name type="scientific">Actinomadura viridis</name>
    <dbReference type="NCBI Taxonomy" id="58110"/>
    <lineage>
        <taxon>Bacteria</taxon>
        <taxon>Bacillati</taxon>
        <taxon>Actinomycetota</taxon>
        <taxon>Actinomycetes</taxon>
        <taxon>Streptosporangiales</taxon>
        <taxon>Thermomonosporaceae</taxon>
        <taxon>Actinomadura</taxon>
    </lineage>
</organism>
<reference evidence="3" key="1">
    <citation type="submission" date="2020-11" db="EMBL/GenBank/DDBJ databases">
        <title>Sequencing the genomes of 1000 actinobacteria strains.</title>
        <authorList>
            <person name="Klenk H.-P."/>
        </authorList>
    </citation>
    <scope>NUCLEOTIDE SEQUENCE</scope>
    <source>
        <strain evidence="3">DSM 43175</strain>
    </source>
</reference>
<keyword evidence="3" id="KW-0378">Hydrolase</keyword>
<keyword evidence="1" id="KW-0456">Lyase</keyword>
<dbReference type="Gene3D" id="3.20.20.140">
    <property type="entry name" value="Metal-dependent hydrolases"/>
    <property type="match status" value="1"/>
</dbReference>
<dbReference type="AlphaFoldDB" id="A0A931GPW1"/>
<gene>
    <name evidence="3" type="ORF">IW256_005169</name>
</gene>